<proteinExistence type="predicted"/>
<evidence type="ECO:0000313" key="3">
    <source>
        <dbReference type="Proteomes" id="UP001292094"/>
    </source>
</evidence>
<feature type="region of interest" description="Disordered" evidence="1">
    <location>
        <begin position="79"/>
        <end position="114"/>
    </location>
</feature>
<name>A0AAE1TRQ7_9EUCA</name>
<comment type="caution">
    <text evidence="2">The sequence shown here is derived from an EMBL/GenBank/DDBJ whole genome shotgun (WGS) entry which is preliminary data.</text>
</comment>
<accession>A0AAE1TRQ7</accession>
<reference evidence="2" key="1">
    <citation type="submission" date="2023-11" db="EMBL/GenBank/DDBJ databases">
        <title>Genome assemblies of two species of porcelain crab, Petrolisthes cinctipes and Petrolisthes manimaculis (Anomura: Porcellanidae).</title>
        <authorList>
            <person name="Angst P."/>
        </authorList>
    </citation>
    <scope>NUCLEOTIDE SEQUENCE</scope>
    <source>
        <strain evidence="2">PB745_02</strain>
        <tissue evidence="2">Gill</tissue>
    </source>
</reference>
<organism evidence="2 3">
    <name type="scientific">Petrolisthes manimaculis</name>
    <dbReference type="NCBI Taxonomy" id="1843537"/>
    <lineage>
        <taxon>Eukaryota</taxon>
        <taxon>Metazoa</taxon>
        <taxon>Ecdysozoa</taxon>
        <taxon>Arthropoda</taxon>
        <taxon>Crustacea</taxon>
        <taxon>Multicrustacea</taxon>
        <taxon>Malacostraca</taxon>
        <taxon>Eumalacostraca</taxon>
        <taxon>Eucarida</taxon>
        <taxon>Decapoda</taxon>
        <taxon>Pleocyemata</taxon>
        <taxon>Anomura</taxon>
        <taxon>Galatheoidea</taxon>
        <taxon>Porcellanidae</taxon>
        <taxon>Petrolisthes</taxon>
    </lineage>
</organism>
<protein>
    <submittedName>
        <fullName evidence="2">Uncharacterized protein</fullName>
    </submittedName>
</protein>
<evidence type="ECO:0000256" key="1">
    <source>
        <dbReference type="SAM" id="MobiDB-lite"/>
    </source>
</evidence>
<sequence>MAVWILEAARLADDFLYNCLNEIYTIHQPWLNVITKLPGLSLFAPAPPLPPSSTLSLFALPGRVQELIRYRTLRKRKEKLAENDANKTRRKTTHDDETEGVDKDNKADHPEIPKQPLIASPNYGWLNMSQKKLGQVLFG</sequence>
<dbReference type="Proteomes" id="UP001292094">
    <property type="component" value="Unassembled WGS sequence"/>
</dbReference>
<keyword evidence="3" id="KW-1185">Reference proteome</keyword>
<dbReference type="EMBL" id="JAWZYT010004008">
    <property type="protein sequence ID" value="KAK4295743.1"/>
    <property type="molecule type" value="Genomic_DNA"/>
</dbReference>
<evidence type="ECO:0000313" key="2">
    <source>
        <dbReference type="EMBL" id="KAK4295743.1"/>
    </source>
</evidence>
<feature type="compositionally biased region" description="Basic and acidic residues" evidence="1">
    <location>
        <begin position="100"/>
        <end position="112"/>
    </location>
</feature>
<gene>
    <name evidence="2" type="ORF">Pmani_031713</name>
</gene>
<dbReference type="AlphaFoldDB" id="A0AAE1TRQ7"/>